<dbReference type="Proteomes" id="UP000238479">
    <property type="component" value="Chromosome 6"/>
</dbReference>
<protein>
    <submittedName>
        <fullName evidence="2">Putative omega-hydroxypalmitate O-feruloyl transferase</fullName>
        <ecNumber evidence="2">2.3.1.188</ecNumber>
    </submittedName>
</protein>
<proteinExistence type="predicted"/>
<dbReference type="EMBL" id="PDCK01000044">
    <property type="protein sequence ID" value="PRQ27722.1"/>
    <property type="molecule type" value="Genomic_DNA"/>
</dbReference>
<evidence type="ECO:0000256" key="1">
    <source>
        <dbReference type="ARBA" id="ARBA00022679"/>
    </source>
</evidence>
<evidence type="ECO:0000313" key="3">
    <source>
        <dbReference type="Proteomes" id="UP000238479"/>
    </source>
</evidence>
<dbReference type="PANTHER" id="PTHR31896">
    <property type="entry name" value="FAMILY REGULATORY PROTEIN, PUTATIVE (AFU_ORTHOLOGUE AFUA_3G14730)-RELATED"/>
    <property type="match status" value="1"/>
</dbReference>
<reference evidence="2 3" key="1">
    <citation type="journal article" date="2018" name="Nat. Genet.">
        <title>The Rosa genome provides new insights in the design of modern roses.</title>
        <authorList>
            <person name="Bendahmane M."/>
        </authorList>
    </citation>
    <scope>NUCLEOTIDE SEQUENCE [LARGE SCALE GENOMIC DNA]</scope>
    <source>
        <strain evidence="3">cv. Old Blush</strain>
    </source>
</reference>
<dbReference type="Pfam" id="PF02458">
    <property type="entry name" value="Transferase"/>
    <property type="match status" value="1"/>
</dbReference>
<name>A0A2P6Q0M2_ROSCH</name>
<dbReference type="InterPro" id="IPR051283">
    <property type="entry name" value="Sec_Metabolite_Acyltrans"/>
</dbReference>
<dbReference type="Gene3D" id="3.30.559.10">
    <property type="entry name" value="Chloramphenicol acetyltransferase-like domain"/>
    <property type="match status" value="1"/>
</dbReference>
<dbReference type="AlphaFoldDB" id="A0A2P6Q0M2"/>
<keyword evidence="1 2" id="KW-0808">Transferase</keyword>
<keyword evidence="3" id="KW-1185">Reference proteome</keyword>
<dbReference type="EC" id="2.3.1.188" evidence="2"/>
<evidence type="ECO:0000313" key="2">
    <source>
        <dbReference type="EMBL" id="PRQ27722.1"/>
    </source>
</evidence>
<sequence length="228" mass="25648">MPAARYINQQYTAKSMAFPNIKHISECFIQPHTVSQESKQLFYLTPYELVMLSAHYIQKGLLFTKPPEANSPNFLGTLLAKLKYSLSLALVHFYPLAGRLVTKKEQDLHLYFVYVDCSNSPGAKFIHASLDMSISDILSPIDVPLLVRSLFDHDRAVNHDGHTTSLLTAQVTELVDGVFIGLSMNHCLGDGTSYWHFFNTWSAIFQAQENNVTLSKISNPPVLDRSEL</sequence>
<comment type="caution">
    <text evidence="2">The sequence shown here is derived from an EMBL/GenBank/DDBJ whole genome shotgun (WGS) entry which is preliminary data.</text>
</comment>
<dbReference type="STRING" id="74649.A0A2P6Q0M2"/>
<dbReference type="OMA" id="IKHISEC"/>
<dbReference type="Gramene" id="PRQ27722">
    <property type="protein sequence ID" value="PRQ27722"/>
    <property type="gene ID" value="RchiOBHm_Chr6g0308321"/>
</dbReference>
<gene>
    <name evidence="2" type="ORF">RchiOBHm_Chr6g0308321</name>
</gene>
<keyword evidence="2" id="KW-0012">Acyltransferase</keyword>
<organism evidence="2 3">
    <name type="scientific">Rosa chinensis</name>
    <name type="common">China rose</name>
    <dbReference type="NCBI Taxonomy" id="74649"/>
    <lineage>
        <taxon>Eukaryota</taxon>
        <taxon>Viridiplantae</taxon>
        <taxon>Streptophyta</taxon>
        <taxon>Embryophyta</taxon>
        <taxon>Tracheophyta</taxon>
        <taxon>Spermatophyta</taxon>
        <taxon>Magnoliopsida</taxon>
        <taxon>eudicotyledons</taxon>
        <taxon>Gunneridae</taxon>
        <taxon>Pentapetalae</taxon>
        <taxon>rosids</taxon>
        <taxon>fabids</taxon>
        <taxon>Rosales</taxon>
        <taxon>Rosaceae</taxon>
        <taxon>Rosoideae</taxon>
        <taxon>Rosoideae incertae sedis</taxon>
        <taxon>Rosa</taxon>
    </lineage>
</organism>
<dbReference type="PANTHER" id="PTHR31896:SF12">
    <property type="entry name" value="HXXXD-TYPE ACYL-TRANSFERASE FAMILY PROTEIN"/>
    <property type="match status" value="1"/>
</dbReference>
<accession>A0A2P6Q0M2</accession>
<dbReference type="GO" id="GO:0102406">
    <property type="term" value="F:omega-hydroxypalmitate O-sinapoyl transferase activity"/>
    <property type="evidence" value="ECO:0007669"/>
    <property type="project" value="UniProtKB-EC"/>
</dbReference>
<dbReference type="InterPro" id="IPR023213">
    <property type="entry name" value="CAT-like_dom_sf"/>
</dbReference>